<name>A0A1I5FM76_PSUAM</name>
<evidence type="ECO:0000313" key="3">
    <source>
        <dbReference type="Proteomes" id="UP000199614"/>
    </source>
</evidence>
<evidence type="ECO:0000313" key="2">
    <source>
        <dbReference type="EMBL" id="SFO24351.1"/>
    </source>
</evidence>
<evidence type="ECO:0000256" key="1">
    <source>
        <dbReference type="SAM" id="MobiDB-lite"/>
    </source>
</evidence>
<proteinExistence type="predicted"/>
<protein>
    <submittedName>
        <fullName evidence="2">Uncharacterized protein</fullName>
    </submittedName>
</protein>
<keyword evidence="3" id="KW-1185">Reference proteome</keyword>
<sequence>MISGSGCDDRQVLGGGESTDRAWARIEPCGRPMKVVGDGDVITDR</sequence>
<dbReference type="AlphaFoldDB" id="A0A1I5FM76"/>
<accession>A0A1I5FM76</accession>
<dbReference type="Proteomes" id="UP000199614">
    <property type="component" value="Unassembled WGS sequence"/>
</dbReference>
<reference evidence="2 3" key="1">
    <citation type="submission" date="2016-10" db="EMBL/GenBank/DDBJ databases">
        <authorList>
            <person name="de Groot N.N."/>
        </authorList>
    </citation>
    <scope>NUCLEOTIDE SEQUENCE [LARGE SCALE GENOMIC DNA]</scope>
    <source>
        <strain evidence="2 3">CGMCC 4.1877</strain>
    </source>
</reference>
<dbReference type="EMBL" id="FOUY01000039">
    <property type="protein sequence ID" value="SFO24351.1"/>
    <property type="molecule type" value="Genomic_DNA"/>
</dbReference>
<feature type="region of interest" description="Disordered" evidence="1">
    <location>
        <begin position="1"/>
        <end position="20"/>
    </location>
</feature>
<gene>
    <name evidence="2" type="ORF">SAMN05216207_10392</name>
</gene>
<organism evidence="2 3">
    <name type="scientific">Pseudonocardia ammonioxydans</name>
    <dbReference type="NCBI Taxonomy" id="260086"/>
    <lineage>
        <taxon>Bacteria</taxon>
        <taxon>Bacillati</taxon>
        <taxon>Actinomycetota</taxon>
        <taxon>Actinomycetes</taxon>
        <taxon>Pseudonocardiales</taxon>
        <taxon>Pseudonocardiaceae</taxon>
        <taxon>Pseudonocardia</taxon>
    </lineage>
</organism>